<organism evidence="2 3">
    <name type="scientific">Halarcobacter ebronensis</name>
    <dbReference type="NCBI Taxonomy" id="1462615"/>
    <lineage>
        <taxon>Bacteria</taxon>
        <taxon>Pseudomonadati</taxon>
        <taxon>Campylobacterota</taxon>
        <taxon>Epsilonproteobacteria</taxon>
        <taxon>Campylobacterales</taxon>
        <taxon>Arcobacteraceae</taxon>
        <taxon>Halarcobacter</taxon>
    </lineage>
</organism>
<dbReference type="Gene3D" id="2.60.120.10">
    <property type="entry name" value="Jelly Rolls"/>
    <property type="match status" value="1"/>
</dbReference>
<dbReference type="AlphaFoldDB" id="A0A4Q1AK25"/>
<dbReference type="InterPro" id="IPR013096">
    <property type="entry name" value="Cupin_2"/>
</dbReference>
<sequence>MLNNIFENIKINKQDEQFFELLKSDNIRVEKIVSNGQSSPKDFWYEQDENEFVVLLMGEAILEFEDKEYSLKEGDYLNIPKKIRHRVKYTSKNEPTIWLAIFY</sequence>
<dbReference type="RefSeq" id="WP_129087655.1">
    <property type="nucleotide sequence ID" value="NZ_CP053836.1"/>
</dbReference>
<dbReference type="Pfam" id="PF07883">
    <property type="entry name" value="Cupin_2"/>
    <property type="match status" value="1"/>
</dbReference>
<dbReference type="InterPro" id="IPR011051">
    <property type="entry name" value="RmlC_Cupin_sf"/>
</dbReference>
<keyword evidence="3" id="KW-1185">Reference proteome</keyword>
<evidence type="ECO:0000259" key="1">
    <source>
        <dbReference type="Pfam" id="PF07883"/>
    </source>
</evidence>
<accession>A0A4Q1AK25</accession>
<evidence type="ECO:0000313" key="3">
    <source>
        <dbReference type="Proteomes" id="UP000289758"/>
    </source>
</evidence>
<gene>
    <name evidence="2" type="ORF">CRV07_10590</name>
</gene>
<dbReference type="InterPro" id="IPR014710">
    <property type="entry name" value="RmlC-like_jellyroll"/>
</dbReference>
<dbReference type="CDD" id="cd06981">
    <property type="entry name" value="cupin_reut_a1446"/>
    <property type="match status" value="1"/>
</dbReference>
<dbReference type="Proteomes" id="UP000289758">
    <property type="component" value="Unassembled WGS sequence"/>
</dbReference>
<proteinExistence type="predicted"/>
<dbReference type="EMBL" id="PDKK01000009">
    <property type="protein sequence ID" value="RXK04594.1"/>
    <property type="molecule type" value="Genomic_DNA"/>
</dbReference>
<dbReference type="OrthoDB" id="9798585at2"/>
<dbReference type="SUPFAM" id="SSF51182">
    <property type="entry name" value="RmlC-like cupins"/>
    <property type="match status" value="1"/>
</dbReference>
<protein>
    <submittedName>
        <fullName evidence="2">Cupin</fullName>
    </submittedName>
</protein>
<evidence type="ECO:0000313" key="2">
    <source>
        <dbReference type="EMBL" id="RXK04594.1"/>
    </source>
</evidence>
<feature type="domain" description="Cupin type-2" evidence="1">
    <location>
        <begin position="36"/>
        <end position="102"/>
    </location>
</feature>
<comment type="caution">
    <text evidence="2">The sequence shown here is derived from an EMBL/GenBank/DDBJ whole genome shotgun (WGS) entry which is preliminary data.</text>
</comment>
<reference evidence="2 3" key="1">
    <citation type="submission" date="2017-10" db="EMBL/GenBank/DDBJ databases">
        <title>Genomics of the genus Arcobacter.</title>
        <authorList>
            <person name="Perez-Cataluna A."/>
            <person name="Figueras M.J."/>
        </authorList>
    </citation>
    <scope>NUCLEOTIDE SEQUENCE [LARGE SCALE GENOMIC DNA]</scope>
    <source>
        <strain evidence="2 3">CECT 8441</strain>
    </source>
</reference>
<name>A0A4Q1AK25_9BACT</name>